<dbReference type="RefSeq" id="WP_340357209.1">
    <property type="nucleotide sequence ID" value="NZ_JBBKZU010000005.1"/>
</dbReference>
<feature type="domain" description="Guanylate cyclase" evidence="1">
    <location>
        <begin position="26"/>
        <end position="141"/>
    </location>
</feature>
<dbReference type="InterPro" id="IPR001054">
    <property type="entry name" value="A/G_cyclase"/>
</dbReference>
<accession>A0ABU8VEE2</accession>
<evidence type="ECO:0000259" key="1">
    <source>
        <dbReference type="PROSITE" id="PS50125"/>
    </source>
</evidence>
<dbReference type="SUPFAM" id="SSF48452">
    <property type="entry name" value="TPR-like"/>
    <property type="match status" value="1"/>
</dbReference>
<reference evidence="2 3" key="1">
    <citation type="submission" date="2024-03" db="EMBL/GenBank/DDBJ databases">
        <title>Novel species of the genus Variovorax.</title>
        <authorList>
            <person name="Liu Q."/>
            <person name="Xin Y.-H."/>
        </authorList>
    </citation>
    <scope>NUCLEOTIDE SEQUENCE [LARGE SCALE GENOMIC DNA]</scope>
    <source>
        <strain evidence="2 3">KACC 18899</strain>
    </source>
</reference>
<sequence>MTQESDPHTISALDDEGLLLRRRRKVVLVVDLVESVSLMQADELGVIKGWQALVAYVTQSILPGNEGRMVKSLGDGLMLEFDEARHATATAFAMHAWMATRSHPLADGHTMNLRAGVHATEVYTDQHDIYGSGVNLAARVATLAGPGQTVVTAATRDLLDDEVDGNFEDLGECWLKHIDQPVRAYRMTPMRKIRDIAFRASAAKAPVMQPTIAVMPFLFHNGDAALSVVGDLIADGVIAQLSKADQLRVISRLSTRVLAQRELGLDDLSTRLGADYVLSGSYYAAGSQILMSAELAHAASGRVIWASRRTAALEDLFMVRCETIDEFATEINAAIFRSELVLISTMPIPTLSSYSLMLGGITLMHRSAHADFVRSREVLEHLVERHQRHPLARAWLAKWYVLCATRGLSTALKDDATRALDQTRRALDSDPANSLALAMEGFVYCHLIKDFDKAANRLDEAVTHNPNEPLAWLFKGMIHAFEAQGPQAQSASERARALSPLDPLAYYYESLSASMAIANGNYEEAIRLANRSLQRNAIHPSTYRALAIAQALSGHVDEAHATVERLVRLDPTYSLTRFKKSYPAADRAPEQFRLLVEALRMAGVKD</sequence>
<name>A0ABU8VEE2_9BURK</name>
<dbReference type="PANTHER" id="PTHR12558">
    <property type="entry name" value="CELL DIVISION CYCLE 16,23,27"/>
    <property type="match status" value="1"/>
</dbReference>
<dbReference type="CDD" id="cd07302">
    <property type="entry name" value="CHD"/>
    <property type="match status" value="1"/>
</dbReference>
<proteinExistence type="predicted"/>
<gene>
    <name evidence="2" type="ORF">WKW77_12710</name>
</gene>
<protein>
    <submittedName>
        <fullName evidence="2">Tetratricopeptide repeat protein</fullName>
    </submittedName>
</protein>
<dbReference type="Proteomes" id="UP001365846">
    <property type="component" value="Unassembled WGS sequence"/>
</dbReference>
<dbReference type="PROSITE" id="PS50125">
    <property type="entry name" value="GUANYLATE_CYCLASE_2"/>
    <property type="match status" value="1"/>
</dbReference>
<keyword evidence="3" id="KW-1185">Reference proteome</keyword>
<organism evidence="2 3">
    <name type="scientific">Variovorax ureilyticus</name>
    <dbReference type="NCBI Taxonomy" id="1836198"/>
    <lineage>
        <taxon>Bacteria</taxon>
        <taxon>Pseudomonadati</taxon>
        <taxon>Pseudomonadota</taxon>
        <taxon>Betaproteobacteria</taxon>
        <taxon>Burkholderiales</taxon>
        <taxon>Comamonadaceae</taxon>
        <taxon>Variovorax</taxon>
    </lineage>
</organism>
<dbReference type="Gene3D" id="3.30.70.1230">
    <property type="entry name" value="Nucleotide cyclase"/>
    <property type="match status" value="1"/>
</dbReference>
<dbReference type="SUPFAM" id="SSF55073">
    <property type="entry name" value="Nucleotide cyclase"/>
    <property type="match status" value="1"/>
</dbReference>
<dbReference type="EMBL" id="JBBKZU010000005">
    <property type="protein sequence ID" value="MEJ8811933.1"/>
    <property type="molecule type" value="Genomic_DNA"/>
</dbReference>
<dbReference type="Gene3D" id="1.25.40.10">
    <property type="entry name" value="Tetratricopeptide repeat domain"/>
    <property type="match status" value="1"/>
</dbReference>
<dbReference type="InterPro" id="IPR011990">
    <property type="entry name" value="TPR-like_helical_dom_sf"/>
</dbReference>
<dbReference type="InterPro" id="IPR029787">
    <property type="entry name" value="Nucleotide_cyclase"/>
</dbReference>
<dbReference type="Pfam" id="PF14559">
    <property type="entry name" value="TPR_19"/>
    <property type="match status" value="1"/>
</dbReference>
<dbReference type="PANTHER" id="PTHR12558:SF13">
    <property type="entry name" value="CELL DIVISION CYCLE PROTEIN 27 HOMOLOG"/>
    <property type="match status" value="1"/>
</dbReference>
<dbReference type="Pfam" id="PF00211">
    <property type="entry name" value="Guanylate_cyc"/>
    <property type="match status" value="1"/>
</dbReference>
<comment type="caution">
    <text evidence="2">The sequence shown here is derived from an EMBL/GenBank/DDBJ whole genome shotgun (WGS) entry which is preliminary data.</text>
</comment>
<evidence type="ECO:0000313" key="3">
    <source>
        <dbReference type="Proteomes" id="UP001365846"/>
    </source>
</evidence>
<evidence type="ECO:0000313" key="2">
    <source>
        <dbReference type="EMBL" id="MEJ8811933.1"/>
    </source>
</evidence>